<feature type="transmembrane region" description="Helical" evidence="10">
    <location>
        <begin position="90"/>
        <end position="108"/>
    </location>
</feature>
<evidence type="ECO:0000313" key="11">
    <source>
        <dbReference type="EMBL" id="PIO66409.1"/>
    </source>
</evidence>
<evidence type="ECO:0000256" key="3">
    <source>
        <dbReference type="ARBA" id="ARBA00012132"/>
    </source>
</evidence>
<keyword evidence="4 11" id="KW-0808">Transferase</keyword>
<feature type="transmembrane region" description="Helical" evidence="10">
    <location>
        <begin position="120"/>
        <end position="140"/>
    </location>
</feature>
<dbReference type="InterPro" id="IPR032974">
    <property type="entry name" value="Polypren_kinase"/>
</dbReference>
<dbReference type="GO" id="GO:0004168">
    <property type="term" value="F:dolichol kinase activity"/>
    <property type="evidence" value="ECO:0007669"/>
    <property type="project" value="UniProtKB-EC"/>
</dbReference>
<keyword evidence="9 10" id="KW-0472">Membrane</keyword>
<comment type="subcellular location">
    <subcellularLocation>
        <location evidence="1">Endoplasmic reticulum membrane</location>
        <topology evidence="1">Multi-pass membrane protein</topology>
    </subcellularLocation>
</comment>
<organism evidence="11 12">
    <name type="scientific">Teladorsagia circumcincta</name>
    <name type="common">Brown stomach worm</name>
    <name type="synonym">Ostertagia circumcincta</name>
    <dbReference type="NCBI Taxonomy" id="45464"/>
    <lineage>
        <taxon>Eukaryota</taxon>
        <taxon>Metazoa</taxon>
        <taxon>Ecdysozoa</taxon>
        <taxon>Nematoda</taxon>
        <taxon>Chromadorea</taxon>
        <taxon>Rhabditida</taxon>
        <taxon>Rhabditina</taxon>
        <taxon>Rhabditomorpha</taxon>
        <taxon>Strongyloidea</taxon>
        <taxon>Trichostrongylidae</taxon>
        <taxon>Teladorsagia</taxon>
    </lineage>
</organism>
<dbReference type="Pfam" id="PF01148">
    <property type="entry name" value="CTP_transf_1"/>
    <property type="match status" value="1"/>
</dbReference>
<feature type="transmembrane region" description="Helical" evidence="10">
    <location>
        <begin position="178"/>
        <end position="197"/>
    </location>
</feature>
<keyword evidence="5 10" id="KW-0812">Transmembrane</keyword>
<proteinExistence type="inferred from homology"/>
<dbReference type="PANTHER" id="PTHR13205">
    <property type="entry name" value="TRANSMEMBRANE PROTEIN 15-RELATED"/>
    <property type="match status" value="1"/>
</dbReference>
<accession>A0A2G9U808</accession>
<evidence type="ECO:0000256" key="1">
    <source>
        <dbReference type="ARBA" id="ARBA00004477"/>
    </source>
</evidence>
<keyword evidence="11" id="KW-0548">Nucleotidyltransferase</keyword>
<feature type="transmembrane region" description="Helical" evidence="10">
    <location>
        <begin position="7"/>
        <end position="27"/>
    </location>
</feature>
<keyword evidence="6" id="KW-0418">Kinase</keyword>
<dbReference type="EMBL" id="KZ348288">
    <property type="protein sequence ID" value="PIO66409.1"/>
    <property type="molecule type" value="Genomic_DNA"/>
</dbReference>
<dbReference type="EC" id="2.7.1.108" evidence="3"/>
<dbReference type="GO" id="GO:0016779">
    <property type="term" value="F:nucleotidyltransferase activity"/>
    <property type="evidence" value="ECO:0007669"/>
    <property type="project" value="UniProtKB-KW"/>
</dbReference>
<evidence type="ECO:0000256" key="7">
    <source>
        <dbReference type="ARBA" id="ARBA00022824"/>
    </source>
</evidence>
<evidence type="ECO:0000313" key="12">
    <source>
        <dbReference type="Proteomes" id="UP000230423"/>
    </source>
</evidence>
<dbReference type="PANTHER" id="PTHR13205:SF15">
    <property type="entry name" value="DOLICHOL KINASE"/>
    <property type="match status" value="1"/>
</dbReference>
<protein>
    <recommendedName>
        <fullName evidence="3">dolichol kinase</fullName>
        <ecNumber evidence="3">2.7.1.108</ecNumber>
    </recommendedName>
</protein>
<evidence type="ECO:0000256" key="4">
    <source>
        <dbReference type="ARBA" id="ARBA00022679"/>
    </source>
</evidence>
<dbReference type="GO" id="GO:0005789">
    <property type="term" value="C:endoplasmic reticulum membrane"/>
    <property type="evidence" value="ECO:0007669"/>
    <property type="project" value="UniProtKB-SubCell"/>
</dbReference>
<evidence type="ECO:0000256" key="6">
    <source>
        <dbReference type="ARBA" id="ARBA00022777"/>
    </source>
</evidence>
<sequence>MAIYGPLAEIAVASTAAIVVISTLLSYGGHPAAIINAVVLVAVGVAMTSYTFLMDLSPLELPVLRFFEVPPWKEHLNNFLLPFKDEQDSAVLLTPILLLFGVFLPLFLSPNDKSPNLYHLAGVAAVGVGDSMAAIIGSKFGKTKWPRRKKTIEGSVAMAVSIMMFLLVARPFCAFRTSSYIVIVFVSIVLSAIEAFTDNVDNIILPLAGYFLL</sequence>
<evidence type="ECO:0000256" key="8">
    <source>
        <dbReference type="ARBA" id="ARBA00022989"/>
    </source>
</evidence>
<dbReference type="AlphaFoldDB" id="A0A2G9U808"/>
<feature type="transmembrane region" description="Helical" evidence="10">
    <location>
        <begin position="33"/>
        <end position="53"/>
    </location>
</feature>
<keyword evidence="7" id="KW-0256">Endoplasmic reticulum</keyword>
<evidence type="ECO:0000256" key="10">
    <source>
        <dbReference type="SAM" id="Phobius"/>
    </source>
</evidence>
<name>A0A2G9U808_TELCI</name>
<dbReference type="Proteomes" id="UP000230423">
    <property type="component" value="Unassembled WGS sequence"/>
</dbReference>
<evidence type="ECO:0000256" key="9">
    <source>
        <dbReference type="ARBA" id="ARBA00023136"/>
    </source>
</evidence>
<gene>
    <name evidence="11" type="ORF">TELCIR_11882</name>
</gene>
<evidence type="ECO:0000256" key="2">
    <source>
        <dbReference type="ARBA" id="ARBA00010794"/>
    </source>
</evidence>
<reference evidence="11 12" key="1">
    <citation type="submission" date="2015-09" db="EMBL/GenBank/DDBJ databases">
        <title>Draft genome of the parasitic nematode Teladorsagia circumcincta isolate WARC Sus (inbred).</title>
        <authorList>
            <person name="Mitreva M."/>
        </authorList>
    </citation>
    <scope>NUCLEOTIDE SEQUENCE [LARGE SCALE GENOMIC DNA]</scope>
    <source>
        <strain evidence="11 12">S</strain>
    </source>
</reference>
<keyword evidence="12" id="KW-1185">Reference proteome</keyword>
<dbReference type="GO" id="GO:0043048">
    <property type="term" value="P:dolichyl monophosphate biosynthetic process"/>
    <property type="evidence" value="ECO:0007669"/>
    <property type="project" value="TreeGrafter"/>
</dbReference>
<dbReference type="OrthoDB" id="377083at2759"/>
<evidence type="ECO:0000256" key="5">
    <source>
        <dbReference type="ARBA" id="ARBA00022692"/>
    </source>
</evidence>
<comment type="similarity">
    <text evidence="2">Belongs to the polyprenol kinase family.</text>
</comment>
<keyword evidence="8 10" id="KW-1133">Transmembrane helix</keyword>
<feature type="transmembrane region" description="Helical" evidence="10">
    <location>
        <begin position="152"/>
        <end position="172"/>
    </location>
</feature>